<dbReference type="AlphaFoldDB" id="A0A2Z6NXC0"/>
<proteinExistence type="predicted"/>
<keyword evidence="2" id="KW-0812">Transmembrane</keyword>
<evidence type="ECO:0000256" key="2">
    <source>
        <dbReference type="SAM" id="Phobius"/>
    </source>
</evidence>
<dbReference type="Proteomes" id="UP000242715">
    <property type="component" value="Unassembled WGS sequence"/>
</dbReference>
<feature type="region of interest" description="Disordered" evidence="1">
    <location>
        <begin position="107"/>
        <end position="142"/>
    </location>
</feature>
<gene>
    <name evidence="3" type="ORF">TSUD_26000</name>
</gene>
<keyword evidence="2" id="KW-0472">Membrane</keyword>
<evidence type="ECO:0000313" key="3">
    <source>
        <dbReference type="EMBL" id="GAU46883.1"/>
    </source>
</evidence>
<reference evidence="4" key="1">
    <citation type="journal article" date="2017" name="Front. Plant Sci.">
        <title>Climate Clever Clovers: New Paradigm to Reduce the Environmental Footprint of Ruminants by Breeding Low Methanogenic Forages Utilizing Haplotype Variation.</title>
        <authorList>
            <person name="Kaur P."/>
            <person name="Appels R."/>
            <person name="Bayer P.E."/>
            <person name="Keeble-Gagnere G."/>
            <person name="Wang J."/>
            <person name="Hirakawa H."/>
            <person name="Shirasawa K."/>
            <person name="Vercoe P."/>
            <person name="Stefanova K."/>
            <person name="Durmic Z."/>
            <person name="Nichols P."/>
            <person name="Revell C."/>
            <person name="Isobe S.N."/>
            <person name="Edwards D."/>
            <person name="Erskine W."/>
        </authorList>
    </citation>
    <scope>NUCLEOTIDE SEQUENCE [LARGE SCALE GENOMIC DNA]</scope>
    <source>
        <strain evidence="4">cv. Daliak</strain>
    </source>
</reference>
<sequence length="244" mass="27087">MPMRGFNNILNNIVLNLSRSSCNPFRVLILSAPTALAAVVVTFVALVGVFWLLQQVPVVSPTPAANRSFAQALLNKDDVPYPPSETMYERQFSCNQDIRGSVSVRLVNKGETTTSPDEARKNQDDLDKEMEDENSSHDESMRLDSPVYNDAAQTFQDLEHSNADDVTISGHQEPTPKATYMPHLIMDPPSVSSKEIGSVGVSASEVAETEVLPSFGLMFLKIWRNLLMKANTQKLFQKKQKNTK</sequence>
<keyword evidence="2" id="KW-1133">Transmembrane helix</keyword>
<name>A0A2Z6NXC0_TRISU</name>
<accession>A0A2Z6NXC0</accession>
<feature type="transmembrane region" description="Helical" evidence="2">
    <location>
        <begin position="27"/>
        <end position="53"/>
    </location>
</feature>
<protein>
    <submittedName>
        <fullName evidence="3">Uncharacterized protein</fullName>
    </submittedName>
</protein>
<evidence type="ECO:0000313" key="4">
    <source>
        <dbReference type="Proteomes" id="UP000242715"/>
    </source>
</evidence>
<evidence type="ECO:0000256" key="1">
    <source>
        <dbReference type="SAM" id="MobiDB-lite"/>
    </source>
</evidence>
<keyword evidence="4" id="KW-1185">Reference proteome</keyword>
<dbReference type="EMBL" id="DF974260">
    <property type="protein sequence ID" value="GAU46883.1"/>
    <property type="molecule type" value="Genomic_DNA"/>
</dbReference>
<organism evidence="3 4">
    <name type="scientific">Trifolium subterraneum</name>
    <name type="common">Subterranean clover</name>
    <dbReference type="NCBI Taxonomy" id="3900"/>
    <lineage>
        <taxon>Eukaryota</taxon>
        <taxon>Viridiplantae</taxon>
        <taxon>Streptophyta</taxon>
        <taxon>Embryophyta</taxon>
        <taxon>Tracheophyta</taxon>
        <taxon>Spermatophyta</taxon>
        <taxon>Magnoliopsida</taxon>
        <taxon>eudicotyledons</taxon>
        <taxon>Gunneridae</taxon>
        <taxon>Pentapetalae</taxon>
        <taxon>rosids</taxon>
        <taxon>fabids</taxon>
        <taxon>Fabales</taxon>
        <taxon>Fabaceae</taxon>
        <taxon>Papilionoideae</taxon>
        <taxon>50 kb inversion clade</taxon>
        <taxon>NPAAA clade</taxon>
        <taxon>Hologalegina</taxon>
        <taxon>IRL clade</taxon>
        <taxon>Trifolieae</taxon>
        <taxon>Trifolium</taxon>
    </lineage>
</organism>